<accession>A0A1J5RVZ8</accession>
<dbReference type="EMBL" id="MLJW01000152">
    <property type="protein sequence ID" value="OIQ96268.1"/>
    <property type="molecule type" value="Genomic_DNA"/>
</dbReference>
<gene>
    <name evidence="1" type="ORF">GALL_217880</name>
</gene>
<evidence type="ECO:0000313" key="1">
    <source>
        <dbReference type="EMBL" id="OIQ96268.1"/>
    </source>
</evidence>
<proteinExistence type="predicted"/>
<organism evidence="1">
    <name type="scientific">mine drainage metagenome</name>
    <dbReference type="NCBI Taxonomy" id="410659"/>
    <lineage>
        <taxon>unclassified sequences</taxon>
        <taxon>metagenomes</taxon>
        <taxon>ecological metagenomes</taxon>
    </lineage>
</organism>
<reference evidence="1" key="1">
    <citation type="submission" date="2016-10" db="EMBL/GenBank/DDBJ databases">
        <title>Sequence of Gallionella enrichment culture.</title>
        <authorList>
            <person name="Poehlein A."/>
            <person name="Muehling M."/>
            <person name="Daniel R."/>
        </authorList>
    </citation>
    <scope>NUCLEOTIDE SEQUENCE</scope>
</reference>
<name>A0A1J5RVZ8_9ZZZZ</name>
<protein>
    <recommendedName>
        <fullName evidence="2">NAD-specific glutamate dehydrogenase</fullName>
    </recommendedName>
</protein>
<comment type="caution">
    <text evidence="1">The sequence shown here is derived from an EMBL/GenBank/DDBJ whole genome shotgun (WGS) entry which is preliminary data.</text>
</comment>
<evidence type="ECO:0008006" key="2">
    <source>
        <dbReference type="Google" id="ProtNLM"/>
    </source>
</evidence>
<dbReference type="AntiFam" id="ANF00142">
    <property type="entry name" value="Shadow ORF (opposite yadG)"/>
</dbReference>
<dbReference type="AntiFam" id="ANF00095">
    <property type="entry name" value="Shadow ORF (opposite ABC transporters)"/>
</dbReference>
<dbReference type="AlphaFoldDB" id="A0A1J5RVZ8"/>
<sequence length="219" mass="23697">MGHRHHGAREAGEELLQPFHRFGVEVVGRLVEQQHVGLGQQQPTERDAALLAARERADLGLPGRQPQRVGGDFELVVEVAAGRGQDGLVLGLIGGELVEVGVGLGVGGIDRVELGLRLEHFAHALFHRLAHRLLRIELRFLGQVADLDPGHGHRLAFDLLVQSGHDLQHRRLARAVQSEHADLGAGEEGQRDVLEDLALGRDDLADAVHGENVLGHAIP</sequence>